<keyword evidence="6" id="KW-1185">Reference proteome</keyword>
<feature type="coiled-coil region" evidence="4">
    <location>
        <begin position="453"/>
        <end position="515"/>
    </location>
</feature>
<accession>A0ABR8C5H8</accession>
<dbReference type="EMBL" id="JACJQY010000004">
    <property type="protein sequence ID" value="MBD2315978.1"/>
    <property type="molecule type" value="Genomic_DNA"/>
</dbReference>
<evidence type="ECO:0000256" key="1">
    <source>
        <dbReference type="ARBA" id="ARBA00006930"/>
    </source>
</evidence>
<comment type="caution">
    <text evidence="5">The sequence shown here is derived from an EMBL/GenBank/DDBJ whole genome shotgun (WGS) entry which is preliminary data.</text>
</comment>
<evidence type="ECO:0000256" key="2">
    <source>
        <dbReference type="ARBA" id="ARBA00011322"/>
    </source>
</evidence>
<protein>
    <recommendedName>
        <fullName evidence="3">Nuclease SbcCD subunit C</fullName>
    </recommendedName>
</protein>
<keyword evidence="4" id="KW-0175">Coiled coil</keyword>
<evidence type="ECO:0000256" key="4">
    <source>
        <dbReference type="SAM" id="Coils"/>
    </source>
</evidence>
<organism evidence="5 6">
    <name type="scientific">Phormidium tenue FACHB-1050</name>
    <dbReference type="NCBI Taxonomy" id="2692857"/>
    <lineage>
        <taxon>Bacteria</taxon>
        <taxon>Bacillati</taxon>
        <taxon>Cyanobacteriota</taxon>
        <taxon>Cyanophyceae</taxon>
        <taxon>Oscillatoriophycideae</taxon>
        <taxon>Oscillatoriales</taxon>
        <taxon>Oscillatoriaceae</taxon>
        <taxon>Phormidium</taxon>
    </lineage>
</organism>
<dbReference type="Proteomes" id="UP000618445">
    <property type="component" value="Unassembled WGS sequence"/>
</dbReference>
<sequence>MSFDYKKFRNTIIQKYNDILDEAAIDDLLDLGDEGNYSRDTPTSTGRRLILMDLTIKGKKSNGEEINFFQEFKEGINITIADNLRGKSSIFKAIQFALTGNSKLKNDIKKLFDLILLNFKISEKAYCVYMNMESNVLSGSLYSNNFRTVEDIELSGISAIFNERSEDKFSKEMESFFFGQFSYYYLKWTQKSPNKNSNELLECKASWHTYFKSIFLESKDTNSDYGDQEKKIFQMLLGLHLTYPINRLKIKKDKKESEKARKSDSNVFIAKSSSIDRKELETRIANLNIEIDKSRSFIENGINFEEYSERRKAISNQITQVDNEYFKAQSDLREARTELYTIEGEYRRVEQELNKICKNILQIEKEVQNLQEFLDIGRLFSNLEIKHCPCCNKKVSRTPISSRKNEVECILCHDIVNSEEGTQSQLKHLEKIEKLNQQKLKILQLETDRKLSLTDLQKECQRQEVKIDSLTNNLKAKNSRILSLQVELEHLENILAQYQNKILSHSRQLEDLISEKAVAEFQLNQSSIEITSVDNDSLASQIEILGFAINLLEKERYNLDKNILNDLSNLMLEELHLLGLTTITAIQISEKFDISYKQDGNFVRFNQIAEGEQLRVKISLYLSLIQLDVRHNFGKHTRFLIIDSPSKEEGDAVYLDGLSTLLKNIENRFSDKLQILIGTAQRKLTGIVKNEKILSSGEYLF</sequence>
<dbReference type="Gene3D" id="3.40.50.300">
    <property type="entry name" value="P-loop containing nucleotide triphosphate hydrolases"/>
    <property type="match status" value="1"/>
</dbReference>
<comment type="similarity">
    <text evidence="1">Belongs to the SMC family. SbcC subfamily.</text>
</comment>
<proteinExistence type="inferred from homology"/>
<dbReference type="PANTHER" id="PTHR32114">
    <property type="entry name" value="ABC TRANSPORTER ABCH.3"/>
    <property type="match status" value="1"/>
</dbReference>
<dbReference type="RefSeq" id="WP_190576458.1">
    <property type="nucleotide sequence ID" value="NZ_CAWPQU010000034.1"/>
</dbReference>
<feature type="coiled-coil region" evidence="4">
    <location>
        <begin position="270"/>
        <end position="366"/>
    </location>
</feature>
<comment type="subunit">
    <text evidence="2">Heterodimer of SbcC and SbcD.</text>
</comment>
<gene>
    <name evidence="5" type="ORF">H6G05_03830</name>
</gene>
<evidence type="ECO:0000313" key="5">
    <source>
        <dbReference type="EMBL" id="MBD2315978.1"/>
    </source>
</evidence>
<dbReference type="PANTHER" id="PTHR32114:SF2">
    <property type="entry name" value="ABC TRANSPORTER ABCH.3"/>
    <property type="match status" value="1"/>
</dbReference>
<evidence type="ECO:0000313" key="6">
    <source>
        <dbReference type="Proteomes" id="UP000618445"/>
    </source>
</evidence>
<reference evidence="5 6" key="1">
    <citation type="journal article" date="2020" name="ISME J.">
        <title>Comparative genomics reveals insights into cyanobacterial evolution and habitat adaptation.</title>
        <authorList>
            <person name="Chen M.Y."/>
            <person name="Teng W.K."/>
            <person name="Zhao L."/>
            <person name="Hu C.X."/>
            <person name="Zhou Y.K."/>
            <person name="Han B.P."/>
            <person name="Song L.R."/>
            <person name="Shu W.S."/>
        </authorList>
    </citation>
    <scope>NUCLEOTIDE SEQUENCE [LARGE SCALE GENOMIC DNA]</scope>
    <source>
        <strain evidence="5 6">FACHB-1050</strain>
    </source>
</reference>
<name>A0ABR8C5H8_9CYAN</name>
<evidence type="ECO:0000256" key="3">
    <source>
        <dbReference type="ARBA" id="ARBA00013368"/>
    </source>
</evidence>
<dbReference type="InterPro" id="IPR027417">
    <property type="entry name" value="P-loop_NTPase"/>
</dbReference>